<feature type="non-terminal residue" evidence="2">
    <location>
        <position position="158"/>
    </location>
</feature>
<sequence>MEAQFLTANITVDDTKYNYVIQCLDEACLAEVSDIVLNPPAADKYHALKDRLKPAYLVIQDPDTSQSTTFPASAGAPSQQEPRIYFGPATKPKTAGSNPEATTEGEVCWGNCRCGGVGCGGMTHTRACTVISFDKQEQFTDQCLSKQGCFFGGGIPMH</sequence>
<dbReference type="Pfam" id="PF23055">
    <property type="entry name" value="DUF7041"/>
    <property type="match status" value="1"/>
</dbReference>
<feature type="domain" description="DUF7041" evidence="1">
    <location>
        <begin position="1"/>
        <end position="53"/>
    </location>
</feature>
<dbReference type="InterPro" id="IPR055469">
    <property type="entry name" value="DUF7041"/>
</dbReference>
<evidence type="ECO:0000313" key="2">
    <source>
        <dbReference type="EMBL" id="EFZ11868.1"/>
    </source>
</evidence>
<gene>
    <name evidence="2" type="ORF">SINV_03437</name>
</gene>
<dbReference type="EMBL" id="GL768169">
    <property type="protein sequence ID" value="EFZ11868.1"/>
    <property type="molecule type" value="Genomic_DNA"/>
</dbReference>
<proteinExistence type="predicted"/>
<dbReference type="PANTHER" id="PTHR33327">
    <property type="entry name" value="ENDONUCLEASE"/>
    <property type="match status" value="1"/>
</dbReference>
<organism>
    <name type="scientific">Solenopsis invicta</name>
    <name type="common">Red imported fire ant</name>
    <name type="synonym">Solenopsis wagneri</name>
    <dbReference type="NCBI Taxonomy" id="13686"/>
    <lineage>
        <taxon>Eukaryota</taxon>
        <taxon>Metazoa</taxon>
        <taxon>Ecdysozoa</taxon>
        <taxon>Arthropoda</taxon>
        <taxon>Hexapoda</taxon>
        <taxon>Insecta</taxon>
        <taxon>Pterygota</taxon>
        <taxon>Neoptera</taxon>
        <taxon>Endopterygota</taxon>
        <taxon>Hymenoptera</taxon>
        <taxon>Apocrita</taxon>
        <taxon>Aculeata</taxon>
        <taxon>Formicoidea</taxon>
        <taxon>Formicidae</taxon>
        <taxon>Myrmicinae</taxon>
        <taxon>Solenopsis</taxon>
    </lineage>
</organism>
<dbReference type="AlphaFoldDB" id="E9J5N5"/>
<evidence type="ECO:0000259" key="1">
    <source>
        <dbReference type="Pfam" id="PF23055"/>
    </source>
</evidence>
<name>E9J5N5_SOLIN</name>
<dbReference type="PANTHER" id="PTHR33327:SF3">
    <property type="entry name" value="RNA-DIRECTED DNA POLYMERASE"/>
    <property type="match status" value="1"/>
</dbReference>
<dbReference type="HOGENOM" id="CLU_1673680_0_0_1"/>
<protein>
    <recommendedName>
        <fullName evidence="1">DUF7041 domain-containing protein</fullName>
    </recommendedName>
</protein>
<reference evidence="2" key="1">
    <citation type="journal article" date="2011" name="Proc. Natl. Acad. Sci. U.S.A.">
        <title>The genome of the fire ant Solenopsis invicta.</title>
        <authorList>
            <person name="Wurm Y."/>
            <person name="Wang J."/>
            <person name="Riba-Grognuz O."/>
            <person name="Corona M."/>
            <person name="Nygaard S."/>
            <person name="Hunt B.G."/>
            <person name="Ingram K.K."/>
            <person name="Falquet L."/>
            <person name="Nipitwattanaphon M."/>
            <person name="Gotzek D."/>
            <person name="Dijkstra M.B."/>
            <person name="Oettler J."/>
            <person name="Comtesse F."/>
            <person name="Shih C.J."/>
            <person name="Wu W.J."/>
            <person name="Yang C.C."/>
            <person name="Thomas J."/>
            <person name="Beaudoing E."/>
            <person name="Pradervand S."/>
            <person name="Flegel V."/>
            <person name="Cook E.D."/>
            <person name="Fabbretti R."/>
            <person name="Stockinger H."/>
            <person name="Long L."/>
            <person name="Farmerie W.G."/>
            <person name="Oakey J."/>
            <person name="Boomsma J.J."/>
            <person name="Pamilo P."/>
            <person name="Yi S.V."/>
            <person name="Heinze J."/>
            <person name="Goodisman M.A."/>
            <person name="Farinelli L."/>
            <person name="Harshman K."/>
            <person name="Hulo N."/>
            <person name="Cerutti L."/>
            <person name="Xenarios I."/>
            <person name="Shoemaker D."/>
            <person name="Keller L."/>
        </authorList>
    </citation>
    <scope>NUCLEOTIDE SEQUENCE [LARGE SCALE GENOMIC DNA]</scope>
</reference>
<accession>E9J5N5</accession>